<keyword evidence="9 13" id="KW-0472">Membrane</keyword>
<dbReference type="Pfam" id="PF00001">
    <property type="entry name" value="7tm_1"/>
    <property type="match status" value="1"/>
</dbReference>
<dbReference type="OMA" id="ECESTMR"/>
<dbReference type="SUPFAM" id="SSF81321">
    <property type="entry name" value="Family A G protein-coupled receptor-like"/>
    <property type="match status" value="1"/>
</dbReference>
<keyword evidence="6" id="KW-0677">Repeat</keyword>
<keyword evidence="4" id="KW-0433">Leucine-rich repeat</keyword>
<dbReference type="Gene3D" id="1.20.1070.10">
    <property type="entry name" value="Rhodopsin 7-helix transmembrane proteins"/>
    <property type="match status" value="1"/>
</dbReference>
<dbReference type="FunFam" id="3.80.10.10:FF:000426">
    <property type="entry name" value="Follicle-stimulating hormone receptor-like Protein"/>
    <property type="match status" value="1"/>
</dbReference>
<comment type="similarity">
    <text evidence="2">Belongs to the G-protein coupled receptor 1 family.</text>
</comment>
<feature type="signal peptide" evidence="14">
    <location>
        <begin position="1"/>
        <end position="21"/>
    </location>
</feature>
<evidence type="ECO:0000256" key="7">
    <source>
        <dbReference type="ARBA" id="ARBA00022989"/>
    </source>
</evidence>
<feature type="transmembrane region" description="Helical" evidence="13">
    <location>
        <begin position="604"/>
        <end position="624"/>
    </location>
</feature>
<name>E9HAA1_DAPPU</name>
<organism evidence="16 17">
    <name type="scientific">Daphnia pulex</name>
    <name type="common">Water flea</name>
    <dbReference type="NCBI Taxonomy" id="6669"/>
    <lineage>
        <taxon>Eukaryota</taxon>
        <taxon>Metazoa</taxon>
        <taxon>Ecdysozoa</taxon>
        <taxon>Arthropoda</taxon>
        <taxon>Crustacea</taxon>
        <taxon>Branchiopoda</taxon>
        <taxon>Diplostraca</taxon>
        <taxon>Cladocera</taxon>
        <taxon>Anomopoda</taxon>
        <taxon>Daphniidae</taxon>
        <taxon>Daphnia</taxon>
    </lineage>
</organism>
<dbReference type="GO" id="GO:0009755">
    <property type="term" value="P:hormone-mediated signaling pathway"/>
    <property type="evidence" value="ECO:0000318"/>
    <property type="project" value="GO_Central"/>
</dbReference>
<dbReference type="GO" id="GO:0005886">
    <property type="term" value="C:plasma membrane"/>
    <property type="evidence" value="ECO:0000318"/>
    <property type="project" value="GO_Central"/>
</dbReference>
<dbReference type="PANTHER" id="PTHR24372">
    <property type="entry name" value="GLYCOPROTEIN HORMONE RECEPTOR"/>
    <property type="match status" value="1"/>
</dbReference>
<feature type="chain" id="PRO_5003237941" description="G-protein coupled receptors family 1 profile domain-containing protein" evidence="14">
    <location>
        <begin position="22"/>
        <end position="786"/>
    </location>
</feature>
<dbReference type="PROSITE" id="PS50262">
    <property type="entry name" value="G_PROTEIN_RECEP_F1_2"/>
    <property type="match status" value="1"/>
</dbReference>
<dbReference type="Pfam" id="PF13855">
    <property type="entry name" value="LRR_8"/>
    <property type="match status" value="1"/>
</dbReference>
<protein>
    <recommendedName>
        <fullName evidence="15">G-protein coupled receptors family 1 profile domain-containing protein</fullName>
    </recommendedName>
</protein>
<dbReference type="KEGG" id="dpx:DAPPUDRAFT_290661"/>
<evidence type="ECO:0000256" key="2">
    <source>
        <dbReference type="ARBA" id="ARBA00010663"/>
    </source>
</evidence>
<feature type="compositionally biased region" description="Polar residues" evidence="12">
    <location>
        <begin position="40"/>
        <end position="55"/>
    </location>
</feature>
<evidence type="ECO:0000256" key="11">
    <source>
        <dbReference type="ARBA" id="ARBA00023224"/>
    </source>
</evidence>
<dbReference type="EMBL" id="GL732611">
    <property type="protein sequence ID" value="EFX71271.1"/>
    <property type="molecule type" value="Genomic_DNA"/>
</dbReference>
<dbReference type="InterPro" id="IPR002131">
    <property type="entry name" value="Gphrmn_rcpt_fam"/>
</dbReference>
<dbReference type="PROSITE" id="PS00237">
    <property type="entry name" value="G_PROTEIN_RECEP_F1_1"/>
    <property type="match status" value="1"/>
</dbReference>
<evidence type="ECO:0000256" key="8">
    <source>
        <dbReference type="ARBA" id="ARBA00023040"/>
    </source>
</evidence>
<comment type="subcellular location">
    <subcellularLocation>
        <location evidence="1">Cell membrane</location>
        <topology evidence="1">Multi-pass membrane protein</topology>
    </subcellularLocation>
</comment>
<dbReference type="FunCoup" id="E9HAA1">
    <property type="interactions" value="105"/>
</dbReference>
<feature type="transmembrane region" description="Helical" evidence="13">
    <location>
        <begin position="564"/>
        <end position="584"/>
    </location>
</feature>
<reference evidence="16 17" key="1">
    <citation type="journal article" date="2011" name="Science">
        <title>The ecoresponsive genome of Daphnia pulex.</title>
        <authorList>
            <person name="Colbourne J.K."/>
            <person name="Pfrender M.E."/>
            <person name="Gilbert D."/>
            <person name="Thomas W.K."/>
            <person name="Tucker A."/>
            <person name="Oakley T.H."/>
            <person name="Tokishita S."/>
            <person name="Aerts A."/>
            <person name="Arnold G.J."/>
            <person name="Basu M.K."/>
            <person name="Bauer D.J."/>
            <person name="Caceres C.E."/>
            <person name="Carmel L."/>
            <person name="Casola C."/>
            <person name="Choi J.H."/>
            <person name="Detter J.C."/>
            <person name="Dong Q."/>
            <person name="Dusheyko S."/>
            <person name="Eads B.D."/>
            <person name="Frohlich T."/>
            <person name="Geiler-Samerotte K.A."/>
            <person name="Gerlach D."/>
            <person name="Hatcher P."/>
            <person name="Jogdeo S."/>
            <person name="Krijgsveld J."/>
            <person name="Kriventseva E.V."/>
            <person name="Kultz D."/>
            <person name="Laforsch C."/>
            <person name="Lindquist E."/>
            <person name="Lopez J."/>
            <person name="Manak J.R."/>
            <person name="Muller J."/>
            <person name="Pangilinan J."/>
            <person name="Patwardhan R.P."/>
            <person name="Pitluck S."/>
            <person name="Pritham E.J."/>
            <person name="Rechtsteiner A."/>
            <person name="Rho M."/>
            <person name="Rogozin I.B."/>
            <person name="Sakarya O."/>
            <person name="Salamov A."/>
            <person name="Schaack S."/>
            <person name="Shapiro H."/>
            <person name="Shiga Y."/>
            <person name="Skalitzky C."/>
            <person name="Smith Z."/>
            <person name="Souvorov A."/>
            <person name="Sung W."/>
            <person name="Tang Z."/>
            <person name="Tsuchiya D."/>
            <person name="Tu H."/>
            <person name="Vos H."/>
            <person name="Wang M."/>
            <person name="Wolf Y.I."/>
            <person name="Yamagata H."/>
            <person name="Yamada T."/>
            <person name="Ye Y."/>
            <person name="Shaw J.R."/>
            <person name="Andrews J."/>
            <person name="Crease T.J."/>
            <person name="Tang H."/>
            <person name="Lucas S.M."/>
            <person name="Robertson H.M."/>
            <person name="Bork P."/>
            <person name="Koonin E.V."/>
            <person name="Zdobnov E.M."/>
            <person name="Grigoriev I.V."/>
            <person name="Lynch M."/>
            <person name="Boore J.L."/>
        </authorList>
    </citation>
    <scope>NUCLEOTIDE SEQUENCE [LARGE SCALE GENOMIC DNA]</scope>
</reference>
<dbReference type="HOGENOM" id="CLU_006130_1_0_1"/>
<evidence type="ECO:0000256" key="6">
    <source>
        <dbReference type="ARBA" id="ARBA00022737"/>
    </source>
</evidence>
<dbReference type="PRINTS" id="PR00373">
    <property type="entry name" value="GLYCHORMONER"/>
</dbReference>
<dbReference type="PANTHER" id="PTHR24372:SF74">
    <property type="entry name" value="LP13728P"/>
    <property type="match status" value="1"/>
</dbReference>
<keyword evidence="8" id="KW-0297">G-protein coupled receptor</keyword>
<dbReference type="InterPro" id="IPR000276">
    <property type="entry name" value="GPCR_Rhodpsn"/>
</dbReference>
<dbReference type="eggNOG" id="KOG2087">
    <property type="taxonomic scope" value="Eukaryota"/>
</dbReference>
<keyword evidence="7 13" id="KW-1133">Transmembrane helix</keyword>
<feature type="transmembrane region" description="Helical" evidence="13">
    <location>
        <begin position="515"/>
        <end position="538"/>
    </location>
</feature>
<dbReference type="InterPro" id="IPR032675">
    <property type="entry name" value="LRR_dom_sf"/>
</dbReference>
<dbReference type="GO" id="GO:0007189">
    <property type="term" value="P:adenylate cyclase-activating G protein-coupled receptor signaling pathway"/>
    <property type="evidence" value="ECO:0000318"/>
    <property type="project" value="GO_Central"/>
</dbReference>
<proteinExistence type="inferred from homology"/>
<keyword evidence="14" id="KW-0732">Signal</keyword>
<evidence type="ECO:0000256" key="1">
    <source>
        <dbReference type="ARBA" id="ARBA00004651"/>
    </source>
</evidence>
<dbReference type="SMART" id="SM00369">
    <property type="entry name" value="LRR_TYP"/>
    <property type="match status" value="3"/>
</dbReference>
<evidence type="ECO:0000256" key="14">
    <source>
        <dbReference type="SAM" id="SignalP"/>
    </source>
</evidence>
<feature type="transmembrane region" description="Helical" evidence="13">
    <location>
        <begin position="474"/>
        <end position="495"/>
    </location>
</feature>
<keyword evidence="17" id="KW-1185">Reference proteome</keyword>
<keyword evidence="10" id="KW-0675">Receptor</keyword>
<keyword evidence="5 13" id="KW-0812">Transmembrane</keyword>
<dbReference type="CDD" id="cd15136">
    <property type="entry name" value="7tmA_Glyco_hormone_R"/>
    <property type="match status" value="1"/>
</dbReference>
<gene>
    <name evidence="16" type="primary">LGR1</name>
    <name evidence="16" type="ORF">DAPPUDRAFT_290661</name>
</gene>
<dbReference type="PRINTS" id="PR00237">
    <property type="entry name" value="GPCRRHODOPSN"/>
</dbReference>
<feature type="transmembrane region" description="Helical" evidence="13">
    <location>
        <begin position="438"/>
        <end position="462"/>
    </location>
</feature>
<keyword evidence="3" id="KW-1003">Cell membrane</keyword>
<evidence type="ECO:0000256" key="4">
    <source>
        <dbReference type="ARBA" id="ARBA00022614"/>
    </source>
</evidence>
<evidence type="ECO:0000256" key="13">
    <source>
        <dbReference type="SAM" id="Phobius"/>
    </source>
</evidence>
<evidence type="ECO:0000259" key="15">
    <source>
        <dbReference type="PROSITE" id="PS50262"/>
    </source>
</evidence>
<evidence type="ECO:0000256" key="9">
    <source>
        <dbReference type="ARBA" id="ARBA00023136"/>
    </source>
</evidence>
<feature type="transmembrane region" description="Helical" evidence="13">
    <location>
        <begin position="685"/>
        <end position="705"/>
    </location>
</feature>
<dbReference type="AlphaFoldDB" id="E9HAA1"/>
<feature type="region of interest" description="Disordered" evidence="12">
    <location>
        <begin position="40"/>
        <end position="72"/>
    </location>
</feature>
<dbReference type="SUPFAM" id="SSF52058">
    <property type="entry name" value="L domain-like"/>
    <property type="match status" value="1"/>
</dbReference>
<feature type="domain" description="G-protein coupled receptors family 1 profile" evidence="15">
    <location>
        <begin position="453"/>
        <end position="702"/>
    </location>
</feature>
<dbReference type="OrthoDB" id="5981530at2759"/>
<accession>E9HAA1</accession>
<dbReference type="GO" id="GO:0016500">
    <property type="term" value="F:protein-hormone receptor activity"/>
    <property type="evidence" value="ECO:0007669"/>
    <property type="project" value="InterPro"/>
</dbReference>
<evidence type="ECO:0000313" key="17">
    <source>
        <dbReference type="Proteomes" id="UP000000305"/>
    </source>
</evidence>
<dbReference type="InParanoid" id="E9HAA1"/>
<evidence type="ECO:0000313" key="16">
    <source>
        <dbReference type="EMBL" id="EFX71271.1"/>
    </source>
</evidence>
<evidence type="ECO:0000256" key="10">
    <source>
        <dbReference type="ARBA" id="ARBA00023170"/>
    </source>
</evidence>
<dbReference type="GO" id="GO:0008528">
    <property type="term" value="F:G protein-coupled peptide receptor activity"/>
    <property type="evidence" value="ECO:0000318"/>
    <property type="project" value="GO_Central"/>
</dbReference>
<dbReference type="InterPro" id="IPR001611">
    <property type="entry name" value="Leu-rich_rpt"/>
</dbReference>
<evidence type="ECO:0000256" key="12">
    <source>
        <dbReference type="SAM" id="MobiDB-lite"/>
    </source>
</evidence>
<evidence type="ECO:0000256" key="5">
    <source>
        <dbReference type="ARBA" id="ARBA00022692"/>
    </source>
</evidence>
<dbReference type="FunFam" id="1.20.1070.10:FF:000156">
    <property type="entry name" value="Lutropin-choriogonadotropic hormone receptor"/>
    <property type="match status" value="1"/>
</dbReference>
<dbReference type="InterPro" id="IPR003591">
    <property type="entry name" value="Leu-rich_rpt_typical-subtyp"/>
</dbReference>
<dbReference type="Proteomes" id="UP000000305">
    <property type="component" value="Unassembled WGS sequence"/>
</dbReference>
<dbReference type="Gene3D" id="3.80.10.10">
    <property type="entry name" value="Ribonuclease Inhibitor"/>
    <property type="match status" value="1"/>
</dbReference>
<dbReference type="InterPro" id="IPR017452">
    <property type="entry name" value="GPCR_Rhodpsn_7TM"/>
</dbReference>
<evidence type="ECO:0000256" key="3">
    <source>
        <dbReference type="ARBA" id="ARBA00022475"/>
    </source>
</evidence>
<feature type="transmembrane region" description="Helical" evidence="13">
    <location>
        <begin position="650"/>
        <end position="673"/>
    </location>
</feature>
<sequence length="786" mass="87543">MAASNFLHAALSLLMIFIVAAAGAAWSDTENDIESTSEYPSITTAEQQQWQQSAEDSSRPGDITDDDDVNLTSGPTILEEKDSALACRCWGASADTGSLIQTECKCHGQHVLSVPLTLPADLHRLVLDKASRLINIEEGAFHGLIRLQRIYIRRAPLLTSLPDGLFRLSLPSLHILLIKQTSLRYFPDLSGLETFNILHTVDLEDNQLETIPSNSVRLRVDDFLVCSNAIQSIDAFAFNGSQIATLRFRGNRRLSDIHPDAFMGLASLRRLDLSQTAITNLPVRGLSELETLELIETRTLKEIPSVYNYKSLQVAHLTYPYHCCAFAFPAAHDPQEHARHQRFITDMQAKYCDNKIPENDSVSLRFGQEHETFGIDVNVQSHLDNIEVFHSDPFQTPLNRELLFHAFCGNLTYAHRQVRCTPQPDAFNPCEDILGTNWLRVAAWLVSVASVVGNLAVVLVLVQSSRGPMAVSKFLMVNLALADLCMGLYLFLIVGMDVNTIGVYFNYAIDWQNGIGCQVAGFLTVFATELSVFTLVVITSERWYTITYAINLTRRLRLSTTAKIVAVGWIGSFTMASLPLVGVSSFSTTSICLPLENHNLSDTIYLLLLLILNGIAFLFICLCYSHMYRSIRGNHQSLASHSDTTVAKRMALLVFTNFACWTPIAFFGLTAVAGYPLISVTNSKILLVFFYPLNACTNPYLYALVTQQYRRDLFILLSRYGFCTERASRYRATFSFGRSNNNPVRAGSQLESVMHGGQLDSPYSATAQQENPDVRILIIADGLYAF</sequence>
<dbReference type="STRING" id="6669.E9HAA1"/>
<keyword evidence="11" id="KW-0807">Transducer</keyword>